<protein>
    <submittedName>
        <fullName evidence="1">PREDICTED: LOC109946780</fullName>
    </submittedName>
</protein>
<proteinExistence type="predicted"/>
<evidence type="ECO:0000313" key="1">
    <source>
        <dbReference type="EMBL" id="VVA40971.1"/>
    </source>
</evidence>
<dbReference type="Proteomes" id="UP000327085">
    <property type="component" value="Unassembled WGS sequence"/>
</dbReference>
<feature type="non-terminal residue" evidence="1">
    <location>
        <position position="1"/>
    </location>
</feature>
<dbReference type="EMBL" id="CABIKO010001130">
    <property type="protein sequence ID" value="VVA40971.1"/>
    <property type="molecule type" value="Genomic_DNA"/>
</dbReference>
<organism evidence="1 2">
    <name type="scientific">Prunus dulcis</name>
    <name type="common">Almond</name>
    <name type="synonym">Amygdalus dulcis</name>
    <dbReference type="NCBI Taxonomy" id="3755"/>
    <lineage>
        <taxon>Eukaryota</taxon>
        <taxon>Viridiplantae</taxon>
        <taxon>Streptophyta</taxon>
        <taxon>Embryophyta</taxon>
        <taxon>Tracheophyta</taxon>
        <taxon>Spermatophyta</taxon>
        <taxon>Magnoliopsida</taxon>
        <taxon>eudicotyledons</taxon>
        <taxon>Gunneridae</taxon>
        <taxon>Pentapetalae</taxon>
        <taxon>rosids</taxon>
        <taxon>fabids</taxon>
        <taxon>Rosales</taxon>
        <taxon>Rosaceae</taxon>
        <taxon>Amygdaloideae</taxon>
        <taxon>Amygdaleae</taxon>
        <taxon>Prunus</taxon>
    </lineage>
</organism>
<dbReference type="InParanoid" id="A0A5E4GN13"/>
<feature type="non-terminal residue" evidence="1">
    <location>
        <position position="57"/>
    </location>
</feature>
<dbReference type="Gramene" id="VVA40971">
    <property type="protein sequence ID" value="VVA40971"/>
    <property type="gene ID" value="Prudul26B022674"/>
</dbReference>
<reference evidence="2" key="1">
    <citation type="journal article" date="2020" name="Plant J.">
        <title>Transposons played a major role in the diversification between the closely related almond and peach genomes: results from the almond genome sequence.</title>
        <authorList>
            <person name="Alioto T."/>
            <person name="Alexiou K.G."/>
            <person name="Bardil A."/>
            <person name="Barteri F."/>
            <person name="Castanera R."/>
            <person name="Cruz F."/>
            <person name="Dhingra A."/>
            <person name="Duval H."/>
            <person name="Fernandez I Marti A."/>
            <person name="Frias L."/>
            <person name="Galan B."/>
            <person name="Garcia J.L."/>
            <person name="Howad W."/>
            <person name="Gomez-Garrido J."/>
            <person name="Gut M."/>
            <person name="Julca I."/>
            <person name="Morata J."/>
            <person name="Puigdomenech P."/>
            <person name="Ribeca P."/>
            <person name="Rubio Cabetas M.J."/>
            <person name="Vlasova A."/>
            <person name="Wirthensohn M."/>
            <person name="Garcia-Mas J."/>
            <person name="Gabaldon T."/>
            <person name="Casacuberta J.M."/>
            <person name="Arus P."/>
        </authorList>
    </citation>
    <scope>NUCLEOTIDE SEQUENCE [LARGE SCALE GENOMIC DNA]</scope>
    <source>
        <strain evidence="2">cv. Texas</strain>
    </source>
</reference>
<dbReference type="AlphaFoldDB" id="A0A5E4GN13"/>
<accession>A0A5E4GN13</accession>
<gene>
    <name evidence="1" type="ORF">ALMOND_2B022674</name>
</gene>
<evidence type="ECO:0000313" key="2">
    <source>
        <dbReference type="Proteomes" id="UP000327085"/>
    </source>
</evidence>
<name>A0A5E4GN13_PRUDU</name>
<sequence>TATKVLFDGWDSWTVFAGEEAKGFMVRTIKGINAQVIEDPSLTKNIGGQAVQAGEVI</sequence>